<dbReference type="Pfam" id="PF03710">
    <property type="entry name" value="GlnE"/>
    <property type="match status" value="2"/>
</dbReference>
<evidence type="ECO:0000256" key="5">
    <source>
        <dbReference type="ARBA" id="ARBA00022842"/>
    </source>
</evidence>
<evidence type="ECO:0000256" key="6">
    <source>
        <dbReference type="ARBA" id="ARBA00023268"/>
    </source>
</evidence>
<keyword evidence="7" id="KW-0472">Membrane</keyword>
<accession>A0A8B2NX90</accession>
<dbReference type="InterPro" id="IPR023057">
    <property type="entry name" value="GlnE"/>
</dbReference>
<dbReference type="Gene3D" id="1.20.120.330">
    <property type="entry name" value="Nucleotidyltransferases domain 2"/>
    <property type="match status" value="2"/>
</dbReference>
<proteinExistence type="predicted"/>
<dbReference type="SUPFAM" id="SSF81301">
    <property type="entry name" value="Nucleotidyltransferase"/>
    <property type="match status" value="2"/>
</dbReference>
<evidence type="ECO:0000259" key="8">
    <source>
        <dbReference type="Pfam" id="PF03710"/>
    </source>
</evidence>
<dbReference type="GO" id="GO:0000820">
    <property type="term" value="P:regulation of glutamine family amino acid metabolic process"/>
    <property type="evidence" value="ECO:0007669"/>
    <property type="project" value="TreeGrafter"/>
</dbReference>
<evidence type="ECO:0000313" key="10">
    <source>
        <dbReference type="EMBL" id="RAI00991.1"/>
    </source>
</evidence>
<protein>
    <submittedName>
        <fullName evidence="10">Bifunctional [glutamine synthetase] adenylyltransferase/[glutamine synthetase]-adenylyl-L-tyrosine phosphorylase</fullName>
    </submittedName>
</protein>
<sequence>MPIRASQCGSLCRWHPDMQADAPLRAQLEPLACPGDPLFDEAIAKSAAGSLPAELLVALSTVAAVSPYLKHLMLSQPGELLEVLDRPLEETVAAAAVTATADLDAVGRDLRIAKRKVSLAVALADLLAGASVAVVTGALSRTADLSIDAALKSVLLEAESRGVKPDADTCGLIVLALGKLGGRELNYSSDVDLVALVDPGRAEDAGIDSKRAVRLVQRMTRLLQERTADGYVFRVDLRLRPDPGATPVAVSTWAAITYFQTRARSWERQAMIKARQVAGDRAAGAAYIAAVTPSVWRAAYDFTVIDDTMSMREQIAAVRGAGTLTVPGHNVKLGRGGIREIEFVVQSLQRIAGARDRRLRGRSTVAMLSALSRSGWVSFDACRELTEAYEVLRRVEHRIQMVADEQTHDLPSEEKLPAIACMMRTDDLKGDLTKTFATVHRHFGSLSGTVGQTNPMLKGLVDNSDIPEAVTAKFNEAMEVWRSDRYQALRTDKAQQLLTALAPSFASALASSTDPEHAIEAFDVFLARLPRGVELLARLDAHRELIPVLVLIVAAAPRLAGELARLSHVLDVLIDPAFFGRLPNAEELDSQLLTALEGEPSYEAKLDAMRTFGQEQALLIDVRILTGSLIGPDASHALSLLAEVVTRHALRIAGGAFAEAHGTLKGGAVALVALGKFGSREMTATSDLDLVFIYDCAEDAGASDGRRQLSPGHYYTRLAQRLIAALSAPTAKGTLYEVDLRLRPAGRAGPIATHIRSFTTYHAESSWVWEHMALTRARVVAGSEGLSEAALATIGEALTTDRTRAGLAEEVASMRARMAEQQGDGLKHMPGGQVDIDFIAQYLQLKHGLTEIGGDTSTASALVRARDAEVLSGDDAELLLATSALYQRLSQVLSIASEGAIRLEDAPPALRRILVRAGEAPDLTFLVADLHERQQAVRDLFERIVAPLPTTASGEPAGPD</sequence>
<dbReference type="PANTHER" id="PTHR30621">
    <property type="entry name" value="GLUTAMINE SYNTHETASE ADENYLYLTRANSFERASE"/>
    <property type="match status" value="1"/>
</dbReference>
<evidence type="ECO:0000259" key="9">
    <source>
        <dbReference type="Pfam" id="PF08335"/>
    </source>
</evidence>
<dbReference type="SUPFAM" id="SSF81593">
    <property type="entry name" value="Nucleotidyltransferase substrate binding subunit/domain"/>
    <property type="match status" value="2"/>
</dbReference>
<dbReference type="InterPro" id="IPR013546">
    <property type="entry name" value="PII_UdlTrfase/GS_AdlTrfase"/>
</dbReference>
<evidence type="ECO:0000256" key="1">
    <source>
        <dbReference type="ARBA" id="ARBA00022679"/>
    </source>
</evidence>
<dbReference type="Pfam" id="PF08335">
    <property type="entry name" value="GlnD_UR_UTase"/>
    <property type="match status" value="1"/>
</dbReference>
<gene>
    <name evidence="10" type="ORF">DLJ53_17345</name>
</gene>
<feature type="domain" description="Glutamate-ammonia ligase adenylyltransferase repeated" evidence="8">
    <location>
        <begin position="58"/>
        <end position="286"/>
    </location>
</feature>
<feature type="domain" description="Glutamate-ammonia ligase adenylyltransferase repeated" evidence="8">
    <location>
        <begin position="549"/>
        <end position="791"/>
    </location>
</feature>
<evidence type="ECO:0000256" key="7">
    <source>
        <dbReference type="SAM" id="Phobius"/>
    </source>
</evidence>
<dbReference type="GO" id="GO:0005524">
    <property type="term" value="F:ATP binding"/>
    <property type="evidence" value="ECO:0007669"/>
    <property type="project" value="UniProtKB-KW"/>
</dbReference>
<dbReference type="InterPro" id="IPR043519">
    <property type="entry name" value="NT_sf"/>
</dbReference>
<feature type="transmembrane region" description="Helical" evidence="7">
    <location>
        <begin position="117"/>
        <end position="139"/>
    </location>
</feature>
<keyword evidence="5" id="KW-0460">Magnesium</keyword>
<evidence type="ECO:0000313" key="11">
    <source>
        <dbReference type="Proteomes" id="UP000249590"/>
    </source>
</evidence>
<dbReference type="GO" id="GO:0005829">
    <property type="term" value="C:cytosol"/>
    <property type="evidence" value="ECO:0007669"/>
    <property type="project" value="TreeGrafter"/>
</dbReference>
<dbReference type="EMBL" id="QHHQ01000003">
    <property type="protein sequence ID" value="RAI00991.1"/>
    <property type="molecule type" value="Genomic_DNA"/>
</dbReference>
<organism evidence="10 11">
    <name type="scientific">Acuticoccus sediminis</name>
    <dbReference type="NCBI Taxonomy" id="2184697"/>
    <lineage>
        <taxon>Bacteria</taxon>
        <taxon>Pseudomonadati</taxon>
        <taxon>Pseudomonadota</taxon>
        <taxon>Alphaproteobacteria</taxon>
        <taxon>Hyphomicrobiales</taxon>
        <taxon>Amorphaceae</taxon>
        <taxon>Acuticoccus</taxon>
    </lineage>
</organism>
<dbReference type="Proteomes" id="UP000249590">
    <property type="component" value="Unassembled WGS sequence"/>
</dbReference>
<evidence type="ECO:0000256" key="2">
    <source>
        <dbReference type="ARBA" id="ARBA00022695"/>
    </source>
</evidence>
<dbReference type="Gene3D" id="3.30.460.10">
    <property type="entry name" value="Beta Polymerase, domain 2"/>
    <property type="match status" value="2"/>
</dbReference>
<dbReference type="NCBIfam" id="NF010706">
    <property type="entry name" value="PRK14108.1"/>
    <property type="match status" value="1"/>
</dbReference>
<dbReference type="NCBIfam" id="NF008292">
    <property type="entry name" value="PRK11072.1"/>
    <property type="match status" value="1"/>
</dbReference>
<keyword evidence="11" id="KW-1185">Reference proteome</keyword>
<keyword evidence="4" id="KW-0067">ATP-binding</keyword>
<dbReference type="AlphaFoldDB" id="A0A8B2NX90"/>
<dbReference type="GO" id="GO:0008882">
    <property type="term" value="F:[glutamate-ammonia-ligase] adenylyltransferase activity"/>
    <property type="evidence" value="ECO:0007669"/>
    <property type="project" value="InterPro"/>
</dbReference>
<keyword evidence="1 10" id="KW-0808">Transferase</keyword>
<keyword evidence="7" id="KW-0812">Transmembrane</keyword>
<keyword evidence="2 10" id="KW-0548">Nucleotidyltransferase</keyword>
<feature type="domain" description="PII-uridylyltransferase/Glutamine-synthetase adenylyltransferase" evidence="9">
    <location>
        <begin position="322"/>
        <end position="444"/>
    </location>
</feature>
<reference evidence="10 11" key="1">
    <citation type="submission" date="2018-05" db="EMBL/GenBank/DDBJ databases">
        <title>Acuticoccus sediminis sp. nov., isolated from deep-sea sediment of Indian Ocean.</title>
        <authorList>
            <person name="Liu X."/>
            <person name="Lai Q."/>
            <person name="Du Y."/>
            <person name="Sun F."/>
            <person name="Zhang X."/>
            <person name="Wang S."/>
            <person name="Shao Z."/>
        </authorList>
    </citation>
    <scope>NUCLEOTIDE SEQUENCE [LARGE SCALE GENOMIC DNA]</scope>
    <source>
        <strain evidence="10 11">PTG4-2</strain>
    </source>
</reference>
<evidence type="ECO:0000256" key="3">
    <source>
        <dbReference type="ARBA" id="ARBA00022741"/>
    </source>
</evidence>
<name>A0A8B2NX90_9HYPH</name>
<comment type="caution">
    <text evidence="10">The sequence shown here is derived from an EMBL/GenBank/DDBJ whole genome shotgun (WGS) entry which is preliminary data.</text>
</comment>
<dbReference type="CDD" id="cd05401">
    <property type="entry name" value="NT_GlnE_GlnD_like"/>
    <property type="match status" value="2"/>
</dbReference>
<evidence type="ECO:0000256" key="4">
    <source>
        <dbReference type="ARBA" id="ARBA00022840"/>
    </source>
</evidence>
<dbReference type="InterPro" id="IPR005190">
    <property type="entry name" value="GlnE_rpt_dom"/>
</dbReference>
<keyword evidence="3" id="KW-0547">Nucleotide-binding</keyword>
<keyword evidence="6" id="KW-0511">Multifunctional enzyme</keyword>
<dbReference type="PANTHER" id="PTHR30621:SF0">
    <property type="entry name" value="BIFUNCTIONAL GLUTAMINE SYNTHETASE ADENYLYLTRANSFERASE_ADENYLYL-REMOVING ENZYME"/>
    <property type="match status" value="1"/>
</dbReference>
<keyword evidence="7" id="KW-1133">Transmembrane helix</keyword>